<reference evidence="11 12" key="1">
    <citation type="journal article" date="2012" name="Science">
        <title>The Paleozoic origin of enzymatic lignin decomposition reconstructed from 31 fungal genomes.</title>
        <authorList>
            <person name="Floudas D."/>
            <person name="Binder M."/>
            <person name="Riley R."/>
            <person name="Barry K."/>
            <person name="Blanchette R.A."/>
            <person name="Henrissat B."/>
            <person name="Martinez A.T."/>
            <person name="Otillar R."/>
            <person name="Spatafora J.W."/>
            <person name="Yadav J.S."/>
            <person name="Aerts A."/>
            <person name="Benoit I."/>
            <person name="Boyd A."/>
            <person name="Carlson A."/>
            <person name="Copeland A."/>
            <person name="Coutinho P.M."/>
            <person name="de Vries R.P."/>
            <person name="Ferreira P."/>
            <person name="Findley K."/>
            <person name="Foster B."/>
            <person name="Gaskell J."/>
            <person name="Glotzer D."/>
            <person name="Gorecki P."/>
            <person name="Heitman J."/>
            <person name="Hesse C."/>
            <person name="Hori C."/>
            <person name="Igarashi K."/>
            <person name="Jurgens J.A."/>
            <person name="Kallen N."/>
            <person name="Kersten P."/>
            <person name="Kohler A."/>
            <person name="Kuees U."/>
            <person name="Kumar T.K.A."/>
            <person name="Kuo A."/>
            <person name="LaButti K."/>
            <person name="Larrondo L.F."/>
            <person name="Lindquist E."/>
            <person name="Ling A."/>
            <person name="Lombard V."/>
            <person name="Lucas S."/>
            <person name="Lundell T."/>
            <person name="Martin R."/>
            <person name="McLaughlin D.J."/>
            <person name="Morgenstern I."/>
            <person name="Morin E."/>
            <person name="Murat C."/>
            <person name="Nagy L.G."/>
            <person name="Nolan M."/>
            <person name="Ohm R.A."/>
            <person name="Patyshakuliyeva A."/>
            <person name="Rokas A."/>
            <person name="Ruiz-Duenas F.J."/>
            <person name="Sabat G."/>
            <person name="Salamov A."/>
            <person name="Samejima M."/>
            <person name="Schmutz J."/>
            <person name="Slot J.C."/>
            <person name="St John F."/>
            <person name="Stenlid J."/>
            <person name="Sun H."/>
            <person name="Sun S."/>
            <person name="Syed K."/>
            <person name="Tsang A."/>
            <person name="Wiebenga A."/>
            <person name="Young D."/>
            <person name="Pisabarro A."/>
            <person name="Eastwood D.C."/>
            <person name="Martin F."/>
            <person name="Cullen D."/>
            <person name="Grigoriev I.V."/>
            <person name="Hibbett D.S."/>
        </authorList>
    </citation>
    <scope>NUCLEOTIDE SEQUENCE</scope>
    <source>
        <strain evidence="12">FP-58527</strain>
    </source>
</reference>
<evidence type="ECO:0000256" key="2">
    <source>
        <dbReference type="ARBA" id="ARBA00004922"/>
    </source>
</evidence>
<dbReference type="EC" id="2.4.1.-" evidence="10"/>
<keyword evidence="8 10" id="KW-1133">Transmembrane helix</keyword>
<dbReference type="Proteomes" id="UP000015241">
    <property type="component" value="Unassembled WGS sequence"/>
</dbReference>
<dbReference type="HOGENOM" id="CLU_018152_1_0_1"/>
<evidence type="ECO:0000256" key="7">
    <source>
        <dbReference type="ARBA" id="ARBA00022824"/>
    </source>
</evidence>
<evidence type="ECO:0000256" key="5">
    <source>
        <dbReference type="ARBA" id="ARBA00022679"/>
    </source>
</evidence>
<keyword evidence="4 10" id="KW-0328">Glycosyltransferase</keyword>
<dbReference type="FunCoup" id="S8EAA4">
    <property type="interactions" value="602"/>
</dbReference>
<dbReference type="PANTHER" id="PTHR22760:SF2">
    <property type="entry name" value="ALPHA-1,2-MANNOSYLTRANSFERASE ALG9"/>
    <property type="match status" value="1"/>
</dbReference>
<evidence type="ECO:0000313" key="12">
    <source>
        <dbReference type="Proteomes" id="UP000015241"/>
    </source>
</evidence>
<evidence type="ECO:0000256" key="4">
    <source>
        <dbReference type="ARBA" id="ARBA00022676"/>
    </source>
</evidence>
<dbReference type="GO" id="GO:0000026">
    <property type="term" value="F:alpha-1,2-mannosyltransferase activity"/>
    <property type="evidence" value="ECO:0007669"/>
    <property type="project" value="TreeGrafter"/>
</dbReference>
<feature type="transmembrane region" description="Helical" evidence="10">
    <location>
        <begin position="163"/>
        <end position="182"/>
    </location>
</feature>
<keyword evidence="7 10" id="KW-0256">Endoplasmic reticulum</keyword>
<dbReference type="EMBL" id="KE504141">
    <property type="protein sequence ID" value="EPT01588.1"/>
    <property type="molecule type" value="Genomic_DNA"/>
</dbReference>
<gene>
    <name evidence="11" type="ORF">FOMPIDRAFT_143114</name>
</gene>
<keyword evidence="5" id="KW-0808">Transferase</keyword>
<accession>S8EAA4</accession>
<evidence type="ECO:0000256" key="9">
    <source>
        <dbReference type="ARBA" id="ARBA00023136"/>
    </source>
</evidence>
<dbReference type="AlphaFoldDB" id="S8EAA4"/>
<feature type="transmembrane region" description="Helical" evidence="10">
    <location>
        <begin position="330"/>
        <end position="348"/>
    </location>
</feature>
<sequence>MASNIQEIRFRRPTHQQPAATPPKPKNRHAGILQDQLRRAQKAPWCPSFSVALRMFLLIRVAGAMYGNIQDCDEVFNFWEPLHYLDRGYGFQTWETSPAYAIRSWAYILFHMLPTKVVFTLLGPEKRPAFFAVRIVLAVTSSACESTLYRAAVDKINYRAGRYLLFMLLFNAGMWTASAAFLPSSFAMYANAIAFAQSIEPASNRNFRRTMFSTLAFATGAIVGWPFSLAVAIPFVFEELFLYGTDKVTSENKTAWIVARWKRMLTCAAVAALLFIPVVALDTLFYGKLTIVPWNILKYNVFPDQTRGPELYGTEPAGFYLSNLLLNFNLLVPLALFSLPALAVTYVYDRKRLGERTIYVDQTSPYRLMVVRLAPAYIWAAIMSAQSHKEERFMFPIYPLICFNAAITVYLMRGWFETAYVAYTKSPYRASRASMFSRFTLSVVSASGVLSVSRIMTQWKYYHAPMSIIHALEADEIPRLLNTTGHIFIPPPSPTQSRFDEEERIPRIDLALIKQLGLHMCIGKEWHRFPSHYLVPDGVRVDWIKSEFDGILPGHFAETQAEWGLPARVLGTRVVPPSLNDLNKEASELYVDVAECDYLVDLDFPLHPSESVHEPRYIQDGATWERVKCLPFLDARHSSLLTRTLWMPGARWQEGNEYGEYCLLRNRERVKRIEKEMTASRGL</sequence>
<dbReference type="GO" id="GO:0006487">
    <property type="term" value="P:protein N-linked glycosylation"/>
    <property type="evidence" value="ECO:0007669"/>
    <property type="project" value="TreeGrafter"/>
</dbReference>
<keyword evidence="6 10" id="KW-0812">Transmembrane</keyword>
<dbReference type="Pfam" id="PF03901">
    <property type="entry name" value="Glyco_transf_22"/>
    <property type="match status" value="1"/>
</dbReference>
<dbReference type="InterPro" id="IPR005599">
    <property type="entry name" value="GPI_mannosylTrfase"/>
</dbReference>
<comment type="subcellular location">
    <subcellularLocation>
        <location evidence="1 10">Endoplasmic reticulum membrane</location>
        <topology evidence="1 10">Multi-pass membrane protein</topology>
    </subcellularLocation>
</comment>
<feature type="transmembrane region" description="Helical" evidence="10">
    <location>
        <begin position="369"/>
        <end position="385"/>
    </location>
</feature>
<organism evidence="11 12">
    <name type="scientific">Fomitopsis schrenkii</name>
    <name type="common">Brown rot fungus</name>
    <dbReference type="NCBI Taxonomy" id="2126942"/>
    <lineage>
        <taxon>Eukaryota</taxon>
        <taxon>Fungi</taxon>
        <taxon>Dikarya</taxon>
        <taxon>Basidiomycota</taxon>
        <taxon>Agaricomycotina</taxon>
        <taxon>Agaricomycetes</taxon>
        <taxon>Polyporales</taxon>
        <taxon>Fomitopsis</taxon>
    </lineage>
</organism>
<dbReference type="OrthoDB" id="497541at2759"/>
<feature type="transmembrane region" description="Helical" evidence="10">
    <location>
        <begin position="264"/>
        <end position="286"/>
    </location>
</feature>
<feature type="transmembrane region" description="Helical" evidence="10">
    <location>
        <begin position="436"/>
        <end position="456"/>
    </location>
</feature>
<protein>
    <recommendedName>
        <fullName evidence="10">Mannosyltransferase</fullName>
        <ecNumber evidence="10">2.4.1.-</ecNumber>
    </recommendedName>
</protein>
<comment type="similarity">
    <text evidence="3 10">Belongs to the glycosyltransferase 22 family.</text>
</comment>
<keyword evidence="9 10" id="KW-0472">Membrane</keyword>
<dbReference type="InParanoid" id="S8EAA4"/>
<dbReference type="STRING" id="743788.S8EAA4"/>
<evidence type="ECO:0000256" key="8">
    <source>
        <dbReference type="ARBA" id="ARBA00022989"/>
    </source>
</evidence>
<dbReference type="UniPathway" id="UPA00378"/>
<dbReference type="PANTHER" id="PTHR22760">
    <property type="entry name" value="GLYCOSYLTRANSFERASE"/>
    <property type="match status" value="1"/>
</dbReference>
<evidence type="ECO:0000313" key="11">
    <source>
        <dbReference type="EMBL" id="EPT01588.1"/>
    </source>
</evidence>
<proteinExistence type="inferred from homology"/>
<feature type="transmembrane region" description="Helical" evidence="10">
    <location>
        <begin position="397"/>
        <end position="416"/>
    </location>
</feature>
<comment type="pathway">
    <text evidence="2">Protein modification; protein glycosylation.</text>
</comment>
<evidence type="ECO:0000256" key="1">
    <source>
        <dbReference type="ARBA" id="ARBA00004477"/>
    </source>
</evidence>
<name>S8EAA4_FOMSC</name>
<feature type="transmembrane region" description="Helical" evidence="10">
    <location>
        <begin position="215"/>
        <end position="243"/>
    </location>
</feature>
<evidence type="ECO:0000256" key="6">
    <source>
        <dbReference type="ARBA" id="ARBA00022692"/>
    </source>
</evidence>
<dbReference type="eggNOG" id="KOG2515">
    <property type="taxonomic scope" value="Eukaryota"/>
</dbReference>
<keyword evidence="12" id="KW-1185">Reference proteome</keyword>
<evidence type="ECO:0000256" key="10">
    <source>
        <dbReference type="RuleBase" id="RU363075"/>
    </source>
</evidence>
<evidence type="ECO:0000256" key="3">
    <source>
        <dbReference type="ARBA" id="ARBA00007063"/>
    </source>
</evidence>
<dbReference type="GO" id="GO:0005789">
    <property type="term" value="C:endoplasmic reticulum membrane"/>
    <property type="evidence" value="ECO:0007669"/>
    <property type="project" value="UniProtKB-SubCell"/>
</dbReference>